<accession>A0A6B2G380</accession>
<dbReference type="Gene3D" id="3.40.50.720">
    <property type="entry name" value="NAD(P)-binding Rossmann-like Domain"/>
    <property type="match status" value="1"/>
</dbReference>
<name>A0A6B2G380_MYXSQ</name>
<dbReference type="GO" id="GO:0008641">
    <property type="term" value="F:ubiquitin-like modifier activating enzyme activity"/>
    <property type="evidence" value="ECO:0007669"/>
    <property type="project" value="InterPro"/>
</dbReference>
<proteinExistence type="predicted"/>
<dbReference type="SUPFAM" id="SSF69572">
    <property type="entry name" value="Activating enzymes of the ubiquitin-like proteins"/>
    <property type="match status" value="1"/>
</dbReference>
<evidence type="ECO:0000313" key="1">
    <source>
        <dbReference type="EMBL" id="NDJ96765.1"/>
    </source>
</evidence>
<protein>
    <submittedName>
        <fullName evidence="1">Ubiquitin-like modifier-activating enzyme 5 (Trinotate prediction)</fullName>
    </submittedName>
</protein>
<organism evidence="1">
    <name type="scientific">Myxobolus squamalis</name>
    <name type="common">Myxosporean</name>
    <dbReference type="NCBI Taxonomy" id="59785"/>
    <lineage>
        <taxon>Eukaryota</taxon>
        <taxon>Metazoa</taxon>
        <taxon>Cnidaria</taxon>
        <taxon>Myxozoa</taxon>
        <taxon>Myxosporea</taxon>
        <taxon>Bivalvulida</taxon>
        <taxon>Platysporina</taxon>
        <taxon>Myxobolidae</taxon>
        <taxon>Myxobolus</taxon>
    </lineage>
</organism>
<reference evidence="1" key="1">
    <citation type="submission" date="2018-11" db="EMBL/GenBank/DDBJ databases">
        <title>Myxobolus squamalis genome and transcriptome.</title>
        <authorList>
            <person name="Yahalomi D."/>
            <person name="Atkinson S.D."/>
            <person name="Neuhof M."/>
            <person name="Chang E.S."/>
            <person name="Philippe H."/>
            <person name="Cartwright P."/>
            <person name="Bartholomew J.L."/>
            <person name="Huchon D."/>
        </authorList>
    </citation>
    <scope>NUCLEOTIDE SEQUENCE</scope>
    <source>
        <strain evidence="1">71B08</strain>
        <tissue evidence="1">Whole</tissue>
    </source>
</reference>
<dbReference type="AlphaFoldDB" id="A0A6B2G380"/>
<sequence>MSIISGLLVQNALKYLLEFGEISNHVGYNALSDYFNQLNFIPNPECFDSNCKSNQIEYQNGKMSLENLVDTNPEPEMIKPENPWGIKLIDDNIQSSEDYPLLNSFNICNDETLEDLMNNLKMMNSS</sequence>
<dbReference type="EMBL" id="GHBR01001583">
    <property type="protein sequence ID" value="NDJ96765.1"/>
    <property type="molecule type" value="Transcribed_RNA"/>
</dbReference>
<dbReference type="InterPro" id="IPR035985">
    <property type="entry name" value="Ubiquitin-activating_enz"/>
</dbReference>